<dbReference type="EC" id="7.-.-.-" evidence="8"/>
<sequence>MGIRFNEVTHQYSSFSKISASAIYKISLEIQDTGEFIALVGHTGSGKTTLAKHMNALIFPTEGEVEIFGKKITSKRNKKISYNSIRQKVGLVFQFPEYQLFEETVLKDVMFGPLNFHIEKEKAEKLAKDALRLVGLDESYYNRNPYNLSGGEKKRASIAGILAMDPQILVLDEPTSGLDPHGKKVLMELFLSIHKQTNKSIIVITHDMDLLYQYFKRTIVMNDGEKIFDGSPEDLFRDHALVEKYLDYPHSIKVMKHLNQVHGLDMDIYKKSVDEITDEIKKAVKS</sequence>
<keyword evidence="2 8" id="KW-0813">Transport</keyword>
<dbReference type="Gene3D" id="3.40.50.300">
    <property type="entry name" value="P-loop containing nucleotide triphosphate hydrolases"/>
    <property type="match status" value="1"/>
</dbReference>
<keyword evidence="4 8" id="KW-0547">Nucleotide-binding</keyword>
<dbReference type="CDD" id="cd03225">
    <property type="entry name" value="ABC_cobalt_CbiO_domain1"/>
    <property type="match status" value="1"/>
</dbReference>
<comment type="similarity">
    <text evidence="8">Belongs to the ABC transporter superfamily. Energy-coupling factor EcfA family.</text>
</comment>
<evidence type="ECO:0000313" key="10">
    <source>
        <dbReference type="EMBL" id="QLY40336.1"/>
    </source>
</evidence>
<gene>
    <name evidence="10" type="ORF">HF295_05465</name>
</gene>
<accession>A0A7L6N249</accession>
<dbReference type="InterPro" id="IPR015856">
    <property type="entry name" value="ABC_transpr_CbiO/EcfA_su"/>
</dbReference>
<keyword evidence="5 8" id="KW-0067">ATP-binding</keyword>
<dbReference type="InterPro" id="IPR050095">
    <property type="entry name" value="ECF_ABC_transporter_ATP-bd"/>
</dbReference>
<dbReference type="Proteomes" id="UP000512167">
    <property type="component" value="Chromosome"/>
</dbReference>
<dbReference type="SUPFAM" id="SSF52540">
    <property type="entry name" value="P-loop containing nucleoside triphosphate hydrolases"/>
    <property type="match status" value="1"/>
</dbReference>
<evidence type="ECO:0000313" key="11">
    <source>
        <dbReference type="Proteomes" id="UP000512167"/>
    </source>
</evidence>
<organism evidence="10 11">
    <name type="scientific">Hujiaoplasma nucleasis</name>
    <dbReference type="NCBI Taxonomy" id="2725268"/>
    <lineage>
        <taxon>Bacteria</taxon>
        <taxon>Bacillati</taxon>
        <taxon>Mycoplasmatota</taxon>
        <taxon>Mollicutes</taxon>
        <taxon>Candidatus Izemoplasmatales</taxon>
        <taxon>Hujiaoplasmataceae</taxon>
        <taxon>Hujiaoplasma</taxon>
    </lineage>
</organism>
<keyword evidence="3 8" id="KW-1003">Cell membrane</keyword>
<dbReference type="NCBIfam" id="TIGR04521">
    <property type="entry name" value="ECF_ATPase_2"/>
    <property type="match status" value="1"/>
</dbReference>
<comment type="subcellular location">
    <subcellularLocation>
        <location evidence="1 8">Cell membrane</location>
        <topology evidence="1 8">Peripheral membrane protein</topology>
    </subcellularLocation>
</comment>
<keyword evidence="11" id="KW-1185">Reference proteome</keyword>
<dbReference type="PANTHER" id="PTHR43553:SF27">
    <property type="entry name" value="ENERGY-COUPLING FACTOR TRANSPORTER ATP-BINDING PROTEIN ECFA2"/>
    <property type="match status" value="1"/>
</dbReference>
<evidence type="ECO:0000259" key="9">
    <source>
        <dbReference type="PROSITE" id="PS50893"/>
    </source>
</evidence>
<dbReference type="FunFam" id="3.40.50.300:FF:000224">
    <property type="entry name" value="Energy-coupling factor transporter ATP-binding protein EcfA"/>
    <property type="match status" value="1"/>
</dbReference>
<dbReference type="PANTHER" id="PTHR43553">
    <property type="entry name" value="HEAVY METAL TRANSPORTER"/>
    <property type="match status" value="1"/>
</dbReference>
<evidence type="ECO:0000256" key="1">
    <source>
        <dbReference type="ARBA" id="ARBA00004202"/>
    </source>
</evidence>
<evidence type="ECO:0000256" key="7">
    <source>
        <dbReference type="ARBA" id="ARBA00023136"/>
    </source>
</evidence>
<feature type="domain" description="ABC transporter" evidence="9">
    <location>
        <begin position="3"/>
        <end position="248"/>
    </location>
</feature>
<dbReference type="KEGG" id="tbk:HF295_05465"/>
<dbReference type="GO" id="GO:0005524">
    <property type="term" value="F:ATP binding"/>
    <property type="evidence" value="ECO:0007669"/>
    <property type="project" value="UniProtKB-UniRule"/>
</dbReference>
<dbReference type="InterPro" id="IPR017871">
    <property type="entry name" value="ABC_transporter-like_CS"/>
</dbReference>
<dbReference type="PROSITE" id="PS00211">
    <property type="entry name" value="ABC_TRANSPORTER_1"/>
    <property type="match status" value="1"/>
</dbReference>
<comment type="subunit">
    <text evidence="8">Forms a stable energy-coupling factor (ECF) transporter complex composed of 2 membrane-embedded substrate-binding proteins (S component), 2 ATP-binding proteins (A component) and 2 transmembrane proteins (T component).</text>
</comment>
<evidence type="ECO:0000256" key="5">
    <source>
        <dbReference type="ARBA" id="ARBA00022840"/>
    </source>
</evidence>
<name>A0A7L6N249_9MOLU</name>
<protein>
    <recommendedName>
        <fullName evidence="8">Energy-coupling factor transporter ATP-binding protein EcfA2</fullName>
        <ecNumber evidence="8">7.-.-.-</ecNumber>
    </recommendedName>
</protein>
<evidence type="ECO:0000256" key="6">
    <source>
        <dbReference type="ARBA" id="ARBA00022967"/>
    </source>
</evidence>
<evidence type="ECO:0000256" key="8">
    <source>
        <dbReference type="RuleBase" id="RU365104"/>
    </source>
</evidence>
<evidence type="ECO:0000256" key="2">
    <source>
        <dbReference type="ARBA" id="ARBA00022448"/>
    </source>
</evidence>
<dbReference type="GO" id="GO:0043190">
    <property type="term" value="C:ATP-binding cassette (ABC) transporter complex"/>
    <property type="evidence" value="ECO:0007669"/>
    <property type="project" value="TreeGrafter"/>
</dbReference>
<keyword evidence="6" id="KW-1278">Translocase</keyword>
<dbReference type="GO" id="GO:0042626">
    <property type="term" value="F:ATPase-coupled transmembrane transporter activity"/>
    <property type="evidence" value="ECO:0007669"/>
    <property type="project" value="TreeGrafter"/>
</dbReference>
<evidence type="ECO:0000256" key="3">
    <source>
        <dbReference type="ARBA" id="ARBA00022475"/>
    </source>
</evidence>
<dbReference type="SMART" id="SM00382">
    <property type="entry name" value="AAA"/>
    <property type="match status" value="1"/>
</dbReference>
<dbReference type="EMBL" id="CP051151">
    <property type="protein sequence ID" value="QLY40336.1"/>
    <property type="molecule type" value="Genomic_DNA"/>
</dbReference>
<evidence type="ECO:0000256" key="4">
    <source>
        <dbReference type="ARBA" id="ARBA00022741"/>
    </source>
</evidence>
<dbReference type="InterPro" id="IPR030946">
    <property type="entry name" value="EcfA2"/>
</dbReference>
<comment type="function">
    <text evidence="8">ATP-binding (A) component of a common energy-coupling factor (ECF) ABC-transporter complex.</text>
</comment>
<dbReference type="InterPro" id="IPR003593">
    <property type="entry name" value="AAA+_ATPase"/>
</dbReference>
<dbReference type="PROSITE" id="PS50893">
    <property type="entry name" value="ABC_TRANSPORTER_2"/>
    <property type="match status" value="1"/>
</dbReference>
<dbReference type="RefSeq" id="WP_312031167.1">
    <property type="nucleotide sequence ID" value="NZ_CP051151.1"/>
</dbReference>
<proteinExistence type="inferred from homology"/>
<keyword evidence="7 8" id="KW-0472">Membrane</keyword>
<reference evidence="10 11" key="1">
    <citation type="submission" date="2020-04" db="EMBL/GenBank/DDBJ databases">
        <authorList>
            <person name="Zheng R.K."/>
            <person name="Sun C.M."/>
        </authorList>
    </citation>
    <scope>NUCLEOTIDE SEQUENCE [LARGE SCALE GENOMIC DNA]</scope>
    <source>
        <strain evidence="11">zrk29</strain>
    </source>
</reference>
<dbReference type="Pfam" id="PF00005">
    <property type="entry name" value="ABC_tran"/>
    <property type="match status" value="1"/>
</dbReference>
<dbReference type="GO" id="GO:0016887">
    <property type="term" value="F:ATP hydrolysis activity"/>
    <property type="evidence" value="ECO:0007669"/>
    <property type="project" value="InterPro"/>
</dbReference>
<dbReference type="InterPro" id="IPR003439">
    <property type="entry name" value="ABC_transporter-like_ATP-bd"/>
</dbReference>
<dbReference type="InterPro" id="IPR027417">
    <property type="entry name" value="P-loop_NTPase"/>
</dbReference>
<dbReference type="AlphaFoldDB" id="A0A7L6N249"/>